<dbReference type="EMBL" id="VOGW01000115">
    <property type="protein sequence ID" value="TWV41866.1"/>
    <property type="molecule type" value="Genomic_DNA"/>
</dbReference>
<reference evidence="1" key="1">
    <citation type="journal article" date="2019" name="Microbiol. Resour. Announc.">
        <title>Draft Genomic Sequences of Streptomyces misionensis and Streptomyces albidoflavus, bacteria applied for phytopathogen biocontrol.</title>
        <authorList>
            <person name="Pylro V."/>
            <person name="Dias A."/>
            <person name="Andreote F."/>
            <person name="Varani A."/>
            <person name="Andreote C."/>
            <person name="Bernardo E."/>
            <person name="Martins T."/>
        </authorList>
    </citation>
    <scope>NUCLEOTIDE SEQUENCE [LARGE SCALE GENOMIC DNA]</scope>
    <source>
        <strain evidence="1">66</strain>
    </source>
</reference>
<organism evidence="1 2">
    <name type="scientific">Streptomyces misionensis</name>
    <dbReference type="NCBI Taxonomy" id="67331"/>
    <lineage>
        <taxon>Bacteria</taxon>
        <taxon>Bacillati</taxon>
        <taxon>Actinomycetota</taxon>
        <taxon>Actinomycetes</taxon>
        <taxon>Kitasatosporales</taxon>
        <taxon>Streptomycetaceae</taxon>
        <taxon>Streptomyces</taxon>
    </lineage>
</organism>
<evidence type="ECO:0000313" key="1">
    <source>
        <dbReference type="EMBL" id="TWV41866.1"/>
    </source>
</evidence>
<dbReference type="Proteomes" id="UP000320481">
    <property type="component" value="Unassembled WGS sequence"/>
</dbReference>
<proteinExistence type="predicted"/>
<keyword evidence="2" id="KW-1185">Reference proteome</keyword>
<dbReference type="AlphaFoldDB" id="A0A5C6JK13"/>
<name>A0A5C6JK13_9ACTN</name>
<accession>A0A5C6JK13</accession>
<evidence type="ECO:0000313" key="2">
    <source>
        <dbReference type="Proteomes" id="UP000320481"/>
    </source>
</evidence>
<comment type="caution">
    <text evidence="1">The sequence shown here is derived from an EMBL/GenBank/DDBJ whole genome shotgun (WGS) entry which is preliminary data.</text>
</comment>
<gene>
    <name evidence="1" type="ORF">FRZ03_20485</name>
</gene>
<protein>
    <submittedName>
        <fullName evidence="1">Uncharacterized protein</fullName>
    </submittedName>
</protein>
<sequence length="85" mass="9280">MHQLTYGDIKAATDRIAGRVRPVTLTRLDVAGALPAESEDGAGALRVALGNRRPAQDGSRRLRSVRMARPSAWWAPSRSTPDFRP</sequence>